<dbReference type="InterPro" id="IPR038020">
    <property type="entry name" value="MbtH-like_sf"/>
</dbReference>
<dbReference type="EMBL" id="FUKR01000006">
    <property type="protein sequence ID" value="SJN17474.1"/>
    <property type="molecule type" value="Genomic_DNA"/>
</dbReference>
<dbReference type="SMART" id="SM00923">
    <property type="entry name" value="MbtH"/>
    <property type="match status" value="1"/>
</dbReference>
<keyword evidence="3" id="KW-1185">Reference proteome</keyword>
<dbReference type="GO" id="GO:0019290">
    <property type="term" value="P:siderophore biosynthetic process"/>
    <property type="evidence" value="ECO:0007669"/>
    <property type="project" value="TreeGrafter"/>
</dbReference>
<evidence type="ECO:0000313" key="3">
    <source>
        <dbReference type="Proteomes" id="UP000196778"/>
    </source>
</evidence>
<feature type="domain" description="MbtH-like" evidence="1">
    <location>
        <begin position="2"/>
        <end position="52"/>
    </location>
</feature>
<dbReference type="InterPro" id="IPR005153">
    <property type="entry name" value="MbtH-like_dom"/>
</dbReference>
<evidence type="ECO:0000313" key="2">
    <source>
        <dbReference type="EMBL" id="SJN17474.1"/>
    </source>
</evidence>
<sequence>MNPFDDQTGTFLALVNPAGQHSLWPEFAPVPGGWTVVHGPGARDEVLAWIDDNWADITPVVDA</sequence>
<dbReference type="Gene3D" id="3.90.820.10">
    <property type="entry name" value="Structural Genomics, Unknown Function 30-nov-00 1gh9 Mol_id"/>
    <property type="match status" value="1"/>
</dbReference>
<evidence type="ECO:0000259" key="1">
    <source>
        <dbReference type="SMART" id="SM00923"/>
    </source>
</evidence>
<name>A0A1R4ID11_9MICO</name>
<dbReference type="GO" id="GO:0005829">
    <property type="term" value="C:cytosol"/>
    <property type="evidence" value="ECO:0007669"/>
    <property type="project" value="TreeGrafter"/>
</dbReference>
<dbReference type="PANTHER" id="PTHR38444:SF1">
    <property type="entry name" value="ENTEROBACTIN BIOSYNTHESIS PROTEIN YBDZ"/>
    <property type="match status" value="1"/>
</dbReference>
<dbReference type="RefSeq" id="WP_087135829.1">
    <property type="nucleotide sequence ID" value="NZ_FUKR01000006.1"/>
</dbReference>
<dbReference type="SUPFAM" id="SSF160582">
    <property type="entry name" value="MbtH-like"/>
    <property type="match status" value="1"/>
</dbReference>
<proteinExistence type="predicted"/>
<dbReference type="Proteomes" id="UP000196778">
    <property type="component" value="Unassembled WGS sequence"/>
</dbReference>
<gene>
    <name evidence="2" type="ORF">FM119_00980</name>
</gene>
<protein>
    <submittedName>
        <fullName evidence="2">MbtH protein</fullName>
    </submittedName>
</protein>
<dbReference type="AlphaFoldDB" id="A0A1R4ID11"/>
<organism evidence="2 3">
    <name type="scientific">Mycetocola reblochoni REB411</name>
    <dbReference type="NCBI Taxonomy" id="1255698"/>
    <lineage>
        <taxon>Bacteria</taxon>
        <taxon>Bacillati</taxon>
        <taxon>Actinomycetota</taxon>
        <taxon>Actinomycetes</taxon>
        <taxon>Micrococcales</taxon>
        <taxon>Microbacteriaceae</taxon>
        <taxon>Mycetocola</taxon>
    </lineage>
</organism>
<dbReference type="Pfam" id="PF03621">
    <property type="entry name" value="MbtH"/>
    <property type="match status" value="1"/>
</dbReference>
<reference evidence="3" key="1">
    <citation type="submission" date="2017-02" db="EMBL/GenBank/DDBJ databases">
        <authorList>
            <person name="Dridi B."/>
        </authorList>
    </citation>
    <scope>NUCLEOTIDE SEQUENCE [LARGE SCALE GENOMIC DNA]</scope>
    <source>
        <strain evidence="3">EB411</strain>
    </source>
</reference>
<dbReference type="InterPro" id="IPR037407">
    <property type="entry name" value="MLP_fam"/>
</dbReference>
<dbReference type="OrthoDB" id="7584480at2"/>
<dbReference type="PANTHER" id="PTHR38444">
    <property type="entry name" value="ENTEROBACTIN BIOSYNTHESIS PROTEIN YBDZ"/>
    <property type="match status" value="1"/>
</dbReference>
<accession>A0A1R4ID11</accession>